<dbReference type="InterPro" id="IPR002881">
    <property type="entry name" value="DUF58"/>
</dbReference>
<dbReference type="RefSeq" id="WP_369328823.1">
    <property type="nucleotide sequence ID" value="NZ_JAULBC010000002.1"/>
</dbReference>
<reference evidence="3 4" key="1">
    <citation type="submission" date="2023-07" db="EMBL/GenBank/DDBJ databases">
        <authorList>
            <person name="Lian W.-H."/>
        </authorList>
    </citation>
    <scope>NUCLEOTIDE SEQUENCE [LARGE SCALE GENOMIC DNA]</scope>
    <source>
        <strain evidence="3 4">SYSU DXS3180</strain>
    </source>
</reference>
<keyword evidence="1" id="KW-0812">Transmembrane</keyword>
<dbReference type="PANTHER" id="PTHR33608">
    <property type="entry name" value="BLL2464 PROTEIN"/>
    <property type="match status" value="1"/>
</dbReference>
<evidence type="ECO:0000313" key="3">
    <source>
        <dbReference type="EMBL" id="MEX6687418.1"/>
    </source>
</evidence>
<dbReference type="Proteomes" id="UP001560573">
    <property type="component" value="Unassembled WGS sequence"/>
</dbReference>
<name>A0ABV3ZC50_9BACT</name>
<feature type="transmembrane region" description="Helical" evidence="1">
    <location>
        <begin position="43"/>
        <end position="62"/>
    </location>
</feature>
<protein>
    <submittedName>
        <fullName evidence="3">DUF58 domain-containing protein</fullName>
    </submittedName>
</protein>
<dbReference type="SUPFAM" id="SSF53300">
    <property type="entry name" value="vWA-like"/>
    <property type="match status" value="1"/>
</dbReference>
<dbReference type="EMBL" id="JAULBC010000002">
    <property type="protein sequence ID" value="MEX6687418.1"/>
    <property type="molecule type" value="Genomic_DNA"/>
</dbReference>
<feature type="domain" description="DUF58" evidence="2">
    <location>
        <begin position="208"/>
        <end position="350"/>
    </location>
</feature>
<sequence>MANIKSLYKSFYLSRRTYIVGTALVLLFILSFYIPVLEEMGKVLLGLMVILILIDTSILYGNRRGITANRKRLQRFSNGDDNKVEITVTNQYGFTLKVRLIDEIPVQFQDRNWKRDFRMEGNGNQAIEYFLKPFERGEYSFGNIIALVESPVGLVRRRFEFPAEEIVAVYPSYLQMRKFGLNAVTNELQEAGNKKLRKSGHSVEFEQIKDYVRGDDYRTVNWKASARKSQLMVNTYVDEKSQQIICVIDKGRSMKMPFDSLSLLDYAINSSLVLSNVALHKQDKMGLLTFGKRVDSYLPPERKSLQMEAILETLYKQQTDFTDSGYEALYSYVRNKIKQRSLLVLFTNFESLYSLQRQMPYLKMMSHYHLLLVVFFENTEIKKLVHTPASNTEEIYIKTIAEKFSFEKRQMVKELNQQGILTLLTTPEQLTVNAINKYLEIKARQML</sequence>
<keyword evidence="1" id="KW-0472">Membrane</keyword>
<comment type="caution">
    <text evidence="3">The sequence shown here is derived from an EMBL/GenBank/DDBJ whole genome shotgun (WGS) entry which is preliminary data.</text>
</comment>
<organism evidence="3 4">
    <name type="scientific">Danxiaibacter flavus</name>
    <dbReference type="NCBI Taxonomy" id="3049108"/>
    <lineage>
        <taxon>Bacteria</taxon>
        <taxon>Pseudomonadati</taxon>
        <taxon>Bacteroidota</taxon>
        <taxon>Chitinophagia</taxon>
        <taxon>Chitinophagales</taxon>
        <taxon>Chitinophagaceae</taxon>
        <taxon>Danxiaibacter</taxon>
    </lineage>
</organism>
<proteinExistence type="predicted"/>
<gene>
    <name evidence="3" type="ORF">QTN47_07955</name>
</gene>
<feature type="transmembrane region" description="Helical" evidence="1">
    <location>
        <begin position="18"/>
        <end position="37"/>
    </location>
</feature>
<evidence type="ECO:0000256" key="1">
    <source>
        <dbReference type="SAM" id="Phobius"/>
    </source>
</evidence>
<dbReference type="PANTHER" id="PTHR33608:SF3">
    <property type="entry name" value="SLR2013 PROTEIN"/>
    <property type="match status" value="1"/>
</dbReference>
<evidence type="ECO:0000313" key="4">
    <source>
        <dbReference type="Proteomes" id="UP001560573"/>
    </source>
</evidence>
<accession>A0ABV3ZC50</accession>
<dbReference type="Pfam" id="PF01882">
    <property type="entry name" value="DUF58"/>
    <property type="match status" value="1"/>
</dbReference>
<keyword evidence="4" id="KW-1185">Reference proteome</keyword>
<keyword evidence="1" id="KW-1133">Transmembrane helix</keyword>
<evidence type="ECO:0000259" key="2">
    <source>
        <dbReference type="Pfam" id="PF01882"/>
    </source>
</evidence>
<dbReference type="InterPro" id="IPR036465">
    <property type="entry name" value="vWFA_dom_sf"/>
</dbReference>